<evidence type="ECO:0000256" key="5">
    <source>
        <dbReference type="ARBA" id="ARBA00022692"/>
    </source>
</evidence>
<feature type="transmembrane region" description="Helical" evidence="9">
    <location>
        <begin position="67"/>
        <end position="85"/>
    </location>
</feature>
<dbReference type="Pfam" id="PF04290">
    <property type="entry name" value="DctQ"/>
    <property type="match status" value="1"/>
</dbReference>
<dbReference type="RefSeq" id="WP_091833322.1">
    <property type="nucleotide sequence ID" value="NZ_FOAN01000003.1"/>
</dbReference>
<comment type="function">
    <text evidence="9">Part of the tripartite ATP-independent periplasmic (TRAP) transport system.</text>
</comment>
<evidence type="ECO:0000313" key="11">
    <source>
        <dbReference type="EMBL" id="SEL28296.1"/>
    </source>
</evidence>
<comment type="subunit">
    <text evidence="9">The complex comprises the extracytoplasmic solute receptor protein and the two transmembrane proteins.</text>
</comment>
<keyword evidence="2 9" id="KW-0813">Transport</keyword>
<protein>
    <recommendedName>
        <fullName evidence="9">TRAP transporter small permease protein</fullName>
    </recommendedName>
</protein>
<evidence type="ECO:0000259" key="10">
    <source>
        <dbReference type="Pfam" id="PF04290"/>
    </source>
</evidence>
<proteinExistence type="inferred from homology"/>
<keyword evidence="4 9" id="KW-0997">Cell inner membrane</keyword>
<accession>A0A1H7NY31</accession>
<keyword evidence="7 9" id="KW-0472">Membrane</keyword>
<evidence type="ECO:0000256" key="3">
    <source>
        <dbReference type="ARBA" id="ARBA00022475"/>
    </source>
</evidence>
<evidence type="ECO:0000256" key="7">
    <source>
        <dbReference type="ARBA" id="ARBA00023136"/>
    </source>
</evidence>
<dbReference type="PANTHER" id="PTHR35011:SF2">
    <property type="entry name" value="2,3-DIKETO-L-GULONATE TRAP TRANSPORTER SMALL PERMEASE PROTEIN YIAM"/>
    <property type="match status" value="1"/>
</dbReference>
<dbReference type="InterPro" id="IPR055348">
    <property type="entry name" value="DctQ"/>
</dbReference>
<dbReference type="EMBL" id="FOAN01000003">
    <property type="protein sequence ID" value="SEL28296.1"/>
    <property type="molecule type" value="Genomic_DNA"/>
</dbReference>
<evidence type="ECO:0000313" key="12">
    <source>
        <dbReference type="Proteomes" id="UP000199664"/>
    </source>
</evidence>
<dbReference type="OrthoDB" id="4964541at2"/>
<evidence type="ECO:0000256" key="6">
    <source>
        <dbReference type="ARBA" id="ARBA00022989"/>
    </source>
</evidence>
<comment type="similarity">
    <text evidence="8 9">Belongs to the TRAP transporter small permease family.</text>
</comment>
<evidence type="ECO:0000256" key="1">
    <source>
        <dbReference type="ARBA" id="ARBA00004429"/>
    </source>
</evidence>
<dbReference type="AlphaFoldDB" id="A0A1H7NY31"/>
<evidence type="ECO:0000256" key="8">
    <source>
        <dbReference type="ARBA" id="ARBA00038436"/>
    </source>
</evidence>
<dbReference type="InterPro" id="IPR007387">
    <property type="entry name" value="TRAP_DctQ"/>
</dbReference>
<dbReference type="PANTHER" id="PTHR35011">
    <property type="entry name" value="2,3-DIKETO-L-GULONATE TRAP TRANSPORTER SMALL PERMEASE PROTEIN YIAM"/>
    <property type="match status" value="1"/>
</dbReference>
<name>A0A1H7NY31_9HYPH</name>
<organism evidence="11 12">
    <name type="scientific">Bosea lupini</name>
    <dbReference type="NCBI Taxonomy" id="1036779"/>
    <lineage>
        <taxon>Bacteria</taxon>
        <taxon>Pseudomonadati</taxon>
        <taxon>Pseudomonadota</taxon>
        <taxon>Alphaproteobacteria</taxon>
        <taxon>Hyphomicrobiales</taxon>
        <taxon>Boseaceae</taxon>
        <taxon>Bosea</taxon>
    </lineage>
</organism>
<dbReference type="Proteomes" id="UP000199664">
    <property type="component" value="Unassembled WGS sequence"/>
</dbReference>
<dbReference type="GO" id="GO:0022857">
    <property type="term" value="F:transmembrane transporter activity"/>
    <property type="evidence" value="ECO:0007669"/>
    <property type="project" value="UniProtKB-UniRule"/>
</dbReference>
<comment type="subcellular location">
    <subcellularLocation>
        <location evidence="1 9">Cell inner membrane</location>
        <topology evidence="1 9">Multi-pass membrane protein</topology>
    </subcellularLocation>
</comment>
<dbReference type="GO" id="GO:0005886">
    <property type="term" value="C:plasma membrane"/>
    <property type="evidence" value="ECO:0007669"/>
    <property type="project" value="UniProtKB-SubCell"/>
</dbReference>
<gene>
    <name evidence="11" type="ORF">SAMN04515666_103298</name>
</gene>
<feature type="transmembrane region" description="Helical" evidence="9">
    <location>
        <begin position="35"/>
        <end position="55"/>
    </location>
</feature>
<evidence type="ECO:0000256" key="4">
    <source>
        <dbReference type="ARBA" id="ARBA00022519"/>
    </source>
</evidence>
<dbReference type="GO" id="GO:0015740">
    <property type="term" value="P:C4-dicarboxylate transport"/>
    <property type="evidence" value="ECO:0007669"/>
    <property type="project" value="TreeGrafter"/>
</dbReference>
<keyword evidence="6 9" id="KW-1133">Transmembrane helix</keyword>
<evidence type="ECO:0000256" key="9">
    <source>
        <dbReference type="RuleBase" id="RU369079"/>
    </source>
</evidence>
<dbReference type="STRING" id="1036779.SAMN04515666_103298"/>
<feature type="transmembrane region" description="Helical" evidence="9">
    <location>
        <begin position="166"/>
        <end position="188"/>
    </location>
</feature>
<feature type="domain" description="Tripartite ATP-independent periplasmic transporters DctQ component" evidence="10">
    <location>
        <begin position="44"/>
        <end position="191"/>
    </location>
</feature>
<sequence>MDLTARDAALLRCRRRTVAEATQAVSRVVAAGEKVLVTAFVAAIFALILLNIATRAAGRPLIWVDELAIYLMVATCFIGTSLTVRQRLDFAVTLVIDALGQAKRRVVDAMLTVIGLAYGLFLIVLCWRLFDPVQLAWSGFDIAAYTAASLNFLYTDPTQTLGIPKWVVLLVLPLYAVGVSIHCLANLVEDLGWAERERIAADSAATLEAG</sequence>
<reference evidence="12" key="1">
    <citation type="submission" date="2016-10" db="EMBL/GenBank/DDBJ databases">
        <authorList>
            <person name="Varghese N."/>
            <person name="Submissions S."/>
        </authorList>
    </citation>
    <scope>NUCLEOTIDE SEQUENCE [LARGE SCALE GENOMIC DNA]</scope>
    <source>
        <strain evidence="12">LMG 26383,CCUG 61248,R- 45681</strain>
    </source>
</reference>
<keyword evidence="3" id="KW-1003">Cell membrane</keyword>
<feature type="transmembrane region" description="Helical" evidence="9">
    <location>
        <begin position="106"/>
        <end position="130"/>
    </location>
</feature>
<keyword evidence="12" id="KW-1185">Reference proteome</keyword>
<keyword evidence="5 9" id="KW-0812">Transmembrane</keyword>
<evidence type="ECO:0000256" key="2">
    <source>
        <dbReference type="ARBA" id="ARBA00022448"/>
    </source>
</evidence>